<gene>
    <name evidence="10" type="ORF">AW736_09870</name>
</gene>
<dbReference type="InterPro" id="IPR003476">
    <property type="entry name" value="Glyco_hydro_42"/>
</dbReference>
<sequence length="689" mass="76848">MIPFGVVVLAEPGVPLEEMRRDLENIRDLGFNTIVLYPPLSRWEGNPPGETAFGTIDTIMDWCAELGLKVILELQGQVMQEADAPECYGYVQNPNYRENGFHNKQKEALLARYFKEVAGHFRGHPALLAYDVFNEIGNNSRSPETIQAFVDFLRRQYQGDIQKLNRAWATYFRDFDNIAAIPPDYRVWTWSSVVAERDWLRFRSHDFAGQIHRWRDALREIDSATPVFVDVLGSDVLHNRTANYYGVSDWDAAPESDALGLSCYANMLAPDWWERSAWLWPQFWRHGRSAAGEKQVFISELMTHNRSLFPLEKSSMSDELRLWSYQALFHGIQGVIYWKYRPFRRGRQVSGRGLTDFSGRPNHFAAQAAEVARFARKHAQDLAGAKPDDAGCAILHDPEAERLYSAIGVSTGEGASPSFYTDAHRGWFRGLWLHGVAPSYITPGQLKAGVPADIKVLVVPCLAGVSAALISTLTDFVRSGGVLVTESRFAILDEDGNLWPHAPGAGLHETLGFEEENFSSRFRDSIACGSQSLVFHDDYFQELRLGSDSRVLLKTQDGVPAMVESPVGAGRCLHVPFMLGHKVERAEAEPGALGYFEKLFSHFRDALQPVVEIRKKGKLTDVSVLLNNDGDAYLAGICNYSEEPDTVVLATKARGAGGVLLDGARVATDADGLLSVEVPPRAVQAIHFR</sequence>
<dbReference type="PANTHER" id="PTHR36447:SF2">
    <property type="entry name" value="BETA-GALACTOSIDASE YESZ"/>
    <property type="match status" value="1"/>
</dbReference>
<dbReference type="AlphaFoldDB" id="A0A178IL96"/>
<keyword evidence="6" id="KW-0862">Zinc</keyword>
<dbReference type="GO" id="GO:0004565">
    <property type="term" value="F:beta-galactosidase activity"/>
    <property type="evidence" value="ECO:0007669"/>
    <property type="project" value="UniProtKB-EC"/>
</dbReference>
<dbReference type="Pfam" id="PF08532">
    <property type="entry name" value="Glyco_hydro_42M"/>
    <property type="match status" value="1"/>
</dbReference>
<evidence type="ECO:0000259" key="8">
    <source>
        <dbReference type="Pfam" id="PF02449"/>
    </source>
</evidence>
<evidence type="ECO:0000256" key="1">
    <source>
        <dbReference type="ARBA" id="ARBA00001412"/>
    </source>
</evidence>
<dbReference type="InterPro" id="IPR013738">
    <property type="entry name" value="Beta_galactosidase_Trimer"/>
</dbReference>
<evidence type="ECO:0000256" key="2">
    <source>
        <dbReference type="ARBA" id="ARBA00005940"/>
    </source>
</evidence>
<dbReference type="EC" id="3.2.1.23" evidence="3"/>
<keyword evidence="11" id="KW-1185">Reference proteome</keyword>
<dbReference type="PANTHER" id="PTHR36447">
    <property type="entry name" value="BETA-GALACTOSIDASE GANA"/>
    <property type="match status" value="1"/>
</dbReference>
<dbReference type="Gene3D" id="3.20.20.80">
    <property type="entry name" value="Glycosidases"/>
    <property type="match status" value="1"/>
</dbReference>
<evidence type="ECO:0000313" key="11">
    <source>
        <dbReference type="Proteomes" id="UP000078486"/>
    </source>
</evidence>
<keyword evidence="4" id="KW-0479">Metal-binding</keyword>
<keyword evidence="5" id="KW-0378">Hydrolase</keyword>
<dbReference type="InterPro" id="IPR029062">
    <property type="entry name" value="Class_I_gatase-like"/>
</dbReference>
<evidence type="ECO:0000256" key="3">
    <source>
        <dbReference type="ARBA" id="ARBA00012756"/>
    </source>
</evidence>
<dbReference type="InterPro" id="IPR013529">
    <property type="entry name" value="Glyco_hydro_42_N"/>
</dbReference>
<dbReference type="STRING" id="1184151.AW736_09870"/>
<comment type="caution">
    <text evidence="10">The sequence shown here is derived from an EMBL/GenBank/DDBJ whole genome shotgun (WGS) entry which is preliminary data.</text>
</comment>
<accession>A0A178IL96</accession>
<feature type="domain" description="Glycoside hydrolase family 42 N-terminal" evidence="8">
    <location>
        <begin position="53"/>
        <end position="363"/>
    </location>
</feature>
<evidence type="ECO:0000256" key="5">
    <source>
        <dbReference type="ARBA" id="ARBA00022801"/>
    </source>
</evidence>
<dbReference type="GO" id="GO:0009341">
    <property type="term" value="C:beta-galactosidase complex"/>
    <property type="evidence" value="ECO:0007669"/>
    <property type="project" value="InterPro"/>
</dbReference>
<dbReference type="Pfam" id="PF02449">
    <property type="entry name" value="Glyco_hydro_42"/>
    <property type="match status" value="1"/>
</dbReference>
<dbReference type="InterPro" id="IPR017853">
    <property type="entry name" value="GH"/>
</dbReference>
<dbReference type="RefSeq" id="WP_068770108.1">
    <property type="nucleotide sequence ID" value="NZ_CP109796.1"/>
</dbReference>
<protein>
    <recommendedName>
        <fullName evidence="3">beta-galactosidase</fullName>
        <ecNumber evidence="3">3.2.1.23</ecNumber>
    </recommendedName>
</protein>
<organism evidence="10 11">
    <name type="scientific">Termitidicoccus mucosus</name>
    <dbReference type="NCBI Taxonomy" id="1184151"/>
    <lineage>
        <taxon>Bacteria</taxon>
        <taxon>Pseudomonadati</taxon>
        <taxon>Verrucomicrobiota</taxon>
        <taxon>Opitutia</taxon>
        <taxon>Opitutales</taxon>
        <taxon>Opitutaceae</taxon>
        <taxon>Termitidicoccus</taxon>
    </lineage>
</organism>
<keyword evidence="7" id="KW-0326">Glycosidase</keyword>
<evidence type="ECO:0000256" key="6">
    <source>
        <dbReference type="ARBA" id="ARBA00022833"/>
    </source>
</evidence>
<evidence type="ECO:0000256" key="4">
    <source>
        <dbReference type="ARBA" id="ARBA00022723"/>
    </source>
</evidence>
<dbReference type="GO" id="GO:0046872">
    <property type="term" value="F:metal ion binding"/>
    <property type="evidence" value="ECO:0007669"/>
    <property type="project" value="UniProtKB-KW"/>
</dbReference>
<dbReference type="SUPFAM" id="SSF52317">
    <property type="entry name" value="Class I glutamine amidotransferase-like"/>
    <property type="match status" value="1"/>
</dbReference>
<name>A0A178IL96_9BACT</name>
<comment type="catalytic activity">
    <reaction evidence="1">
        <text>Hydrolysis of terminal non-reducing beta-D-galactose residues in beta-D-galactosides.</text>
        <dbReference type="EC" id="3.2.1.23"/>
    </reaction>
</comment>
<feature type="domain" description="Beta-galactosidase trimerisation" evidence="9">
    <location>
        <begin position="391"/>
        <end position="581"/>
    </location>
</feature>
<comment type="similarity">
    <text evidence="2">Belongs to the glycosyl hydrolase 42 family.</text>
</comment>
<dbReference type="CDD" id="cd03143">
    <property type="entry name" value="A4_beta-galactosidase_middle_domain"/>
    <property type="match status" value="1"/>
</dbReference>
<reference evidence="10 11" key="1">
    <citation type="submission" date="2016-01" db="EMBL/GenBank/DDBJ databases">
        <title>High potential of lignocellulose degradation of a new Verrucomicrobia species.</title>
        <authorList>
            <person name="Wang Y."/>
            <person name="Shi Y."/>
            <person name="Qiu Z."/>
            <person name="Liu S."/>
            <person name="Yang H."/>
        </authorList>
    </citation>
    <scope>NUCLEOTIDE SEQUENCE [LARGE SCALE GENOMIC DNA]</scope>
    <source>
        <strain evidence="10 11">TSB47</strain>
    </source>
</reference>
<dbReference type="SUPFAM" id="SSF51445">
    <property type="entry name" value="(Trans)glycosidases"/>
    <property type="match status" value="1"/>
</dbReference>
<evidence type="ECO:0000259" key="9">
    <source>
        <dbReference type="Pfam" id="PF08532"/>
    </source>
</evidence>
<dbReference type="Proteomes" id="UP000078486">
    <property type="component" value="Unassembled WGS sequence"/>
</dbReference>
<evidence type="ECO:0000313" key="10">
    <source>
        <dbReference type="EMBL" id="OAM90077.1"/>
    </source>
</evidence>
<evidence type="ECO:0000256" key="7">
    <source>
        <dbReference type="ARBA" id="ARBA00023295"/>
    </source>
</evidence>
<dbReference type="EMBL" id="LRRQ01000075">
    <property type="protein sequence ID" value="OAM90077.1"/>
    <property type="molecule type" value="Genomic_DNA"/>
</dbReference>
<dbReference type="Gene3D" id="3.40.50.880">
    <property type="match status" value="1"/>
</dbReference>
<proteinExistence type="inferred from homology"/>
<dbReference type="GO" id="GO:0005975">
    <property type="term" value="P:carbohydrate metabolic process"/>
    <property type="evidence" value="ECO:0007669"/>
    <property type="project" value="InterPro"/>
</dbReference>